<evidence type="ECO:0000256" key="5">
    <source>
        <dbReference type="ARBA" id="ARBA00049274"/>
    </source>
</evidence>
<feature type="non-terminal residue" evidence="7">
    <location>
        <position position="471"/>
    </location>
</feature>
<evidence type="ECO:0000313" key="8">
    <source>
        <dbReference type="Proteomes" id="UP001054857"/>
    </source>
</evidence>
<name>A0AAD3DHW7_9CHLO</name>
<dbReference type="GO" id="GO:0000226">
    <property type="term" value="P:microtubule cytoskeleton organization"/>
    <property type="evidence" value="ECO:0007669"/>
    <property type="project" value="TreeGrafter"/>
</dbReference>
<dbReference type="PANTHER" id="PTHR12241:SF145">
    <property type="entry name" value="TUBULIN POLYGLUTAMYLASE TTLL5"/>
    <property type="match status" value="1"/>
</dbReference>
<feature type="compositionally biased region" description="Acidic residues" evidence="6">
    <location>
        <begin position="282"/>
        <end position="313"/>
    </location>
</feature>
<proteinExistence type="predicted"/>
<feature type="compositionally biased region" description="Low complexity" evidence="6">
    <location>
        <begin position="337"/>
        <end position="351"/>
    </location>
</feature>
<dbReference type="AlphaFoldDB" id="A0AAD3DHW7"/>
<keyword evidence="2" id="KW-0547">Nucleotide-binding</keyword>
<comment type="caution">
    <text evidence="7">The sequence shown here is derived from an EMBL/GenBank/DDBJ whole genome shotgun (WGS) entry which is preliminary data.</text>
</comment>
<evidence type="ECO:0000256" key="2">
    <source>
        <dbReference type="ARBA" id="ARBA00022741"/>
    </source>
</evidence>
<dbReference type="PANTHER" id="PTHR12241">
    <property type="entry name" value="TUBULIN POLYGLUTAMYLASE"/>
    <property type="match status" value="1"/>
</dbReference>
<evidence type="ECO:0000313" key="7">
    <source>
        <dbReference type="EMBL" id="GFR42135.1"/>
    </source>
</evidence>
<reference evidence="7 8" key="1">
    <citation type="journal article" date="2021" name="Sci. Rep.">
        <title>Genome sequencing of the multicellular alga Astrephomene provides insights into convergent evolution of germ-soma differentiation.</title>
        <authorList>
            <person name="Yamashita S."/>
            <person name="Yamamoto K."/>
            <person name="Matsuzaki R."/>
            <person name="Suzuki S."/>
            <person name="Yamaguchi H."/>
            <person name="Hirooka S."/>
            <person name="Minakuchi Y."/>
            <person name="Miyagishima S."/>
            <person name="Kawachi M."/>
            <person name="Toyoda A."/>
            <person name="Nozaki H."/>
        </authorList>
    </citation>
    <scope>NUCLEOTIDE SEQUENCE [LARGE SCALE GENOMIC DNA]</scope>
    <source>
        <strain evidence="7 8">NIES-4017</strain>
    </source>
</reference>
<feature type="region of interest" description="Disordered" evidence="6">
    <location>
        <begin position="105"/>
        <end position="139"/>
    </location>
</feature>
<dbReference type="GO" id="GO:0015631">
    <property type="term" value="F:tubulin binding"/>
    <property type="evidence" value="ECO:0007669"/>
    <property type="project" value="TreeGrafter"/>
</dbReference>
<feature type="compositionally biased region" description="Low complexity" evidence="6">
    <location>
        <begin position="265"/>
        <end position="281"/>
    </location>
</feature>
<keyword evidence="8" id="KW-1185">Reference proteome</keyword>
<dbReference type="EMBL" id="BMAR01000002">
    <property type="protein sequence ID" value="GFR42135.1"/>
    <property type="molecule type" value="Genomic_DNA"/>
</dbReference>
<evidence type="ECO:0000256" key="6">
    <source>
        <dbReference type="SAM" id="MobiDB-lite"/>
    </source>
</evidence>
<organism evidence="7 8">
    <name type="scientific">Astrephomene gubernaculifera</name>
    <dbReference type="NCBI Taxonomy" id="47775"/>
    <lineage>
        <taxon>Eukaryota</taxon>
        <taxon>Viridiplantae</taxon>
        <taxon>Chlorophyta</taxon>
        <taxon>core chlorophytes</taxon>
        <taxon>Chlorophyceae</taxon>
        <taxon>CS clade</taxon>
        <taxon>Chlamydomonadales</taxon>
        <taxon>Astrephomenaceae</taxon>
        <taxon>Astrephomene</taxon>
    </lineage>
</organism>
<dbReference type="Pfam" id="PF03133">
    <property type="entry name" value="TTL"/>
    <property type="match status" value="1"/>
</dbReference>
<evidence type="ECO:0000256" key="4">
    <source>
        <dbReference type="ARBA" id="ARBA00041448"/>
    </source>
</evidence>
<protein>
    <recommendedName>
        <fullName evidence="4">Tubulin--tyrosine ligase-like protein 5</fullName>
    </recommendedName>
</protein>
<feature type="compositionally biased region" description="Gly residues" evidence="6">
    <location>
        <begin position="113"/>
        <end position="129"/>
    </location>
</feature>
<gene>
    <name evidence="7" type="ORF">Agub_g2981</name>
</gene>
<accession>A0AAD3DHW7</accession>
<dbReference type="GO" id="GO:0070740">
    <property type="term" value="F:tubulin-glutamic acid ligase activity"/>
    <property type="evidence" value="ECO:0007669"/>
    <property type="project" value="TreeGrafter"/>
</dbReference>
<dbReference type="Gene3D" id="3.30.470.20">
    <property type="entry name" value="ATP-grasp fold, B domain"/>
    <property type="match status" value="2"/>
</dbReference>
<keyword evidence="1" id="KW-0436">Ligase</keyword>
<sequence length="471" mass="48299">MQAYGPAGAACLMPLTFRLPAQLREWRQWMAANPCGAAPGAGGGREQEQGEGEGQRLWMLKTAQHLGKGLQLVTQEAALAAVLQRQADVLSYKTETEEMGRSIAGVGATSSDGSGGGSCSSSSGGGGLPSRGKRDPDRPRPFVLAQRYVEDPLLIGGRKFGIRVWAVVLSGTVAPAATGAGAAAAGGGGVGVEARAGGVGLSAKEAEAEGHEAQEPLRVYLHENGLVLFATEAYEGGSSEVGSGGAGSEGGEDVDGLGEGTLPHPVAAAASASPAAVIAEQGGDDGEEWVEGEDEEQGEEEDDDDDEEEEAEDTYTPTAMQRLGLATMTAVPPSPSPRSFTPSPSTSAFSSRSCEVPLGHVTNYAQNVDGIVWSLEQLGEHLGQERFGLLIRRLRRSAALTLAAALPHVRSETARLRRRGVRSGWPLGAEEAGGCSGGCGTAAAGADGGTNASGGCFELLGLDYLVDSNMR</sequence>
<evidence type="ECO:0000256" key="3">
    <source>
        <dbReference type="ARBA" id="ARBA00022840"/>
    </source>
</evidence>
<dbReference type="InterPro" id="IPR004344">
    <property type="entry name" value="TTL/TTLL_fam"/>
</dbReference>
<comment type="catalytic activity">
    <reaction evidence="5">
        <text>L-glutamyl-[protein] + L-glutamate + ATP = gamma-L-glutamyl-L-glutamyl-[protein] + ADP + phosphate + H(+)</text>
        <dbReference type="Rhea" id="RHEA:60144"/>
        <dbReference type="Rhea" id="RHEA-COMP:10208"/>
        <dbReference type="Rhea" id="RHEA-COMP:15517"/>
        <dbReference type="ChEBI" id="CHEBI:15378"/>
        <dbReference type="ChEBI" id="CHEBI:29973"/>
        <dbReference type="ChEBI" id="CHEBI:29985"/>
        <dbReference type="ChEBI" id="CHEBI:30616"/>
        <dbReference type="ChEBI" id="CHEBI:43474"/>
        <dbReference type="ChEBI" id="CHEBI:143622"/>
        <dbReference type="ChEBI" id="CHEBI:456216"/>
    </reaction>
    <physiologicalReaction direction="left-to-right" evidence="5">
        <dbReference type="Rhea" id="RHEA:60145"/>
    </physiologicalReaction>
</comment>
<feature type="region of interest" description="Disordered" evidence="6">
    <location>
        <begin position="237"/>
        <end position="351"/>
    </location>
</feature>
<feature type="region of interest" description="Disordered" evidence="6">
    <location>
        <begin position="34"/>
        <end position="53"/>
    </location>
</feature>
<dbReference type="GO" id="GO:0005524">
    <property type="term" value="F:ATP binding"/>
    <property type="evidence" value="ECO:0007669"/>
    <property type="project" value="UniProtKB-KW"/>
</dbReference>
<evidence type="ECO:0000256" key="1">
    <source>
        <dbReference type="ARBA" id="ARBA00022598"/>
    </source>
</evidence>
<keyword evidence="3" id="KW-0067">ATP-binding</keyword>
<dbReference type="GO" id="GO:0036064">
    <property type="term" value="C:ciliary basal body"/>
    <property type="evidence" value="ECO:0007669"/>
    <property type="project" value="TreeGrafter"/>
</dbReference>
<dbReference type="Proteomes" id="UP001054857">
    <property type="component" value="Unassembled WGS sequence"/>
</dbReference>